<dbReference type="GO" id="GO:0005525">
    <property type="term" value="F:GTP binding"/>
    <property type="evidence" value="ECO:0007669"/>
    <property type="project" value="UniProtKB-KW"/>
</dbReference>
<proteinExistence type="predicted"/>
<sequence length="243" mass="25696">MDDTRDIKVIGIGGCGCNVVNRILDTGGIGSPDAAKETLSLDLEHEANHDIHFIAMNTNQHALGSSLADTRIFLGGEGIVEQPSPMDVKRFVKDGAEEIRQAITGAGMVILIAGMGGGTGTGATPAVARIARELGILTLGFVTTPFSFEGKKRIEEAERGVRELAGTVDTLVVIPNDKLFESANPNTSIQDAFHVSDEVVRLGVRTVMDTFLTSGSVNLALKDVDKIVRAEGIAYIENPLVLG</sequence>
<evidence type="ECO:0000313" key="4">
    <source>
        <dbReference type="EMBL" id="AEC01276.1"/>
    </source>
</evidence>
<dbReference type="GO" id="GO:0005737">
    <property type="term" value="C:cytoplasm"/>
    <property type="evidence" value="ECO:0007669"/>
    <property type="project" value="TreeGrafter"/>
</dbReference>
<dbReference type="STRING" id="760011.Spico_0034"/>
<dbReference type="GO" id="GO:0051301">
    <property type="term" value="P:cell division"/>
    <property type="evidence" value="ECO:0007669"/>
    <property type="project" value="TreeGrafter"/>
</dbReference>
<dbReference type="EMBL" id="CP002659">
    <property type="protein sequence ID" value="AEC01276.1"/>
    <property type="molecule type" value="Genomic_DNA"/>
</dbReference>
<dbReference type="PRINTS" id="PR00423">
    <property type="entry name" value="CELLDVISFTSZ"/>
</dbReference>
<gene>
    <name evidence="4" type="ordered locus">Spico_0034</name>
</gene>
<reference evidence="5" key="1">
    <citation type="submission" date="2011-04" db="EMBL/GenBank/DDBJ databases">
        <title>The complete genome of Spirochaeta coccoides DSM 17374.</title>
        <authorList>
            <person name="Lucas S."/>
            <person name="Copeland A."/>
            <person name="Lapidus A."/>
            <person name="Bruce D."/>
            <person name="Goodwin L."/>
            <person name="Pitluck S."/>
            <person name="Peters L."/>
            <person name="Kyrpides N."/>
            <person name="Mavromatis K."/>
            <person name="Pagani I."/>
            <person name="Ivanova N."/>
            <person name="Ovchinnikova G."/>
            <person name="Lu M."/>
            <person name="Detter J.C."/>
            <person name="Tapia R."/>
            <person name="Han C."/>
            <person name="Land M."/>
            <person name="Hauser L."/>
            <person name="Markowitz V."/>
            <person name="Cheng J.-F."/>
            <person name="Hugenholtz P."/>
            <person name="Woyke T."/>
            <person name="Wu D."/>
            <person name="Spring S."/>
            <person name="Schroeder M."/>
            <person name="Brambilla E."/>
            <person name="Klenk H.-P."/>
            <person name="Eisen J.A."/>
        </authorList>
    </citation>
    <scope>NUCLEOTIDE SEQUENCE [LARGE SCALE GENOMIC DNA]</scope>
    <source>
        <strain evidence="5">ATCC BAA-1237 / DSM 17374 / SPN1</strain>
    </source>
</reference>
<name>F4GIB7_PARC1</name>
<dbReference type="SMART" id="SM00864">
    <property type="entry name" value="Tubulin"/>
    <property type="match status" value="1"/>
</dbReference>
<accession>F4GIB7</accession>
<dbReference type="PANTHER" id="PTHR30314:SF3">
    <property type="entry name" value="MITOCHONDRIAL DIVISION PROTEIN FSZA"/>
    <property type="match status" value="1"/>
</dbReference>
<dbReference type="InterPro" id="IPR036525">
    <property type="entry name" value="Tubulin/FtsZ_GTPase_sf"/>
</dbReference>
<evidence type="ECO:0000313" key="5">
    <source>
        <dbReference type="Proteomes" id="UP000007939"/>
    </source>
</evidence>
<organism evidence="4 5">
    <name type="scientific">Parasphaerochaeta coccoides (strain ATCC BAA-1237 / DSM 17374 / SPN1)</name>
    <name type="common">Sphaerochaeta coccoides</name>
    <dbReference type="NCBI Taxonomy" id="760011"/>
    <lineage>
        <taxon>Bacteria</taxon>
        <taxon>Pseudomonadati</taxon>
        <taxon>Spirochaetota</taxon>
        <taxon>Spirochaetia</taxon>
        <taxon>Spirochaetales</taxon>
        <taxon>Sphaerochaetaceae</taxon>
        <taxon>Parasphaerochaeta</taxon>
    </lineage>
</organism>
<dbReference type="Gene3D" id="3.40.50.1440">
    <property type="entry name" value="Tubulin/FtsZ, GTPase domain"/>
    <property type="match status" value="1"/>
</dbReference>
<dbReference type="KEGG" id="scc:Spico_0034"/>
<dbReference type="Pfam" id="PF00091">
    <property type="entry name" value="Tubulin"/>
    <property type="match status" value="1"/>
</dbReference>
<dbReference type="GO" id="GO:0032153">
    <property type="term" value="C:cell division site"/>
    <property type="evidence" value="ECO:0007669"/>
    <property type="project" value="TreeGrafter"/>
</dbReference>
<protein>
    <submittedName>
        <fullName evidence="4">Tubulin/FtsZ GTPase</fullName>
    </submittedName>
</protein>
<dbReference type="AlphaFoldDB" id="F4GIB7"/>
<dbReference type="SUPFAM" id="SSF52490">
    <property type="entry name" value="Tubulin nucleotide-binding domain-like"/>
    <property type="match status" value="1"/>
</dbReference>
<evidence type="ECO:0000256" key="1">
    <source>
        <dbReference type="ARBA" id="ARBA00022741"/>
    </source>
</evidence>
<dbReference type="InterPro" id="IPR003008">
    <property type="entry name" value="Tubulin_FtsZ_GTPase"/>
</dbReference>
<dbReference type="eggNOG" id="COG0206">
    <property type="taxonomic scope" value="Bacteria"/>
</dbReference>
<reference evidence="4 5" key="2">
    <citation type="journal article" date="2012" name="Stand. Genomic Sci.">
        <title>Complete genome sequence of the termite hindgut bacterium Spirochaeta coccoides type strain (SPN1(T)), reclassification in the genus Sphaerochaeta as Sphaerochaeta coccoides comb. nov. and emendations of the family Spirochaetaceae and the genus Sphaerochaeta.</title>
        <authorList>
            <person name="Abt B."/>
            <person name="Han C."/>
            <person name="Scheuner C."/>
            <person name="Lu M."/>
            <person name="Lapidus A."/>
            <person name="Nolan M."/>
            <person name="Lucas S."/>
            <person name="Hammon N."/>
            <person name="Deshpande S."/>
            <person name="Cheng J.F."/>
            <person name="Tapia R."/>
            <person name="Goodwin L.A."/>
            <person name="Pitluck S."/>
            <person name="Liolios K."/>
            <person name="Pagani I."/>
            <person name="Ivanova N."/>
            <person name="Mavromatis K."/>
            <person name="Mikhailova N."/>
            <person name="Huntemann M."/>
            <person name="Pati A."/>
            <person name="Chen A."/>
            <person name="Palaniappan K."/>
            <person name="Land M."/>
            <person name="Hauser L."/>
            <person name="Brambilla E.M."/>
            <person name="Rohde M."/>
            <person name="Spring S."/>
            <person name="Gronow S."/>
            <person name="Goker M."/>
            <person name="Woyke T."/>
            <person name="Bristow J."/>
            <person name="Eisen J.A."/>
            <person name="Markowitz V."/>
            <person name="Hugenholtz P."/>
            <person name="Kyrpides N.C."/>
            <person name="Klenk H.P."/>
            <person name="Detter J.C."/>
        </authorList>
    </citation>
    <scope>NUCLEOTIDE SEQUENCE [LARGE SCALE GENOMIC DNA]</scope>
    <source>
        <strain evidence="5">ATCC BAA-1237 / DSM 17374 / SPN1</strain>
    </source>
</reference>
<keyword evidence="1" id="KW-0547">Nucleotide-binding</keyword>
<evidence type="ECO:0000259" key="3">
    <source>
        <dbReference type="SMART" id="SM00864"/>
    </source>
</evidence>
<keyword evidence="2" id="KW-0342">GTP-binding</keyword>
<dbReference type="RefSeq" id="WP_013738672.1">
    <property type="nucleotide sequence ID" value="NC_015436.1"/>
</dbReference>
<keyword evidence="5" id="KW-1185">Reference proteome</keyword>
<dbReference type="PANTHER" id="PTHR30314">
    <property type="entry name" value="CELL DIVISION PROTEIN FTSZ-RELATED"/>
    <property type="match status" value="1"/>
</dbReference>
<dbReference type="GO" id="GO:0003924">
    <property type="term" value="F:GTPase activity"/>
    <property type="evidence" value="ECO:0007669"/>
    <property type="project" value="InterPro"/>
</dbReference>
<dbReference type="InterPro" id="IPR045061">
    <property type="entry name" value="FtsZ/CetZ"/>
</dbReference>
<feature type="domain" description="Tubulin/FtsZ GTPase" evidence="3">
    <location>
        <begin position="6"/>
        <end position="215"/>
    </location>
</feature>
<dbReference type="OrthoDB" id="9813375at2"/>
<dbReference type="Proteomes" id="UP000007939">
    <property type="component" value="Chromosome"/>
</dbReference>
<dbReference type="HOGENOM" id="CLU_024865_6_0_12"/>
<evidence type="ECO:0000256" key="2">
    <source>
        <dbReference type="ARBA" id="ARBA00023134"/>
    </source>
</evidence>